<organism evidence="1 2">
    <name type="scientific">Quercus suber</name>
    <name type="common">Cork oak</name>
    <dbReference type="NCBI Taxonomy" id="58331"/>
    <lineage>
        <taxon>Eukaryota</taxon>
        <taxon>Viridiplantae</taxon>
        <taxon>Streptophyta</taxon>
        <taxon>Embryophyta</taxon>
        <taxon>Tracheophyta</taxon>
        <taxon>Spermatophyta</taxon>
        <taxon>Magnoliopsida</taxon>
        <taxon>eudicotyledons</taxon>
        <taxon>Gunneridae</taxon>
        <taxon>Pentapetalae</taxon>
        <taxon>rosids</taxon>
        <taxon>fabids</taxon>
        <taxon>Fagales</taxon>
        <taxon>Fagaceae</taxon>
        <taxon>Quercus</taxon>
    </lineage>
</organism>
<evidence type="ECO:0000313" key="1">
    <source>
        <dbReference type="EMBL" id="KAK7825168.1"/>
    </source>
</evidence>
<name>A0AAW0JE26_QUESU</name>
<comment type="caution">
    <text evidence="1">The sequence shown here is derived from an EMBL/GenBank/DDBJ whole genome shotgun (WGS) entry which is preliminary data.</text>
</comment>
<dbReference type="EMBL" id="PKMF04000582">
    <property type="protein sequence ID" value="KAK7825168.1"/>
    <property type="molecule type" value="Genomic_DNA"/>
</dbReference>
<gene>
    <name evidence="1" type="ORF">CFP56_033647</name>
</gene>
<reference evidence="1 2" key="1">
    <citation type="journal article" date="2018" name="Sci. Data">
        <title>The draft genome sequence of cork oak.</title>
        <authorList>
            <person name="Ramos A.M."/>
            <person name="Usie A."/>
            <person name="Barbosa P."/>
            <person name="Barros P.M."/>
            <person name="Capote T."/>
            <person name="Chaves I."/>
            <person name="Simoes F."/>
            <person name="Abreu I."/>
            <person name="Carrasquinho I."/>
            <person name="Faro C."/>
            <person name="Guimaraes J.B."/>
            <person name="Mendonca D."/>
            <person name="Nobrega F."/>
            <person name="Rodrigues L."/>
            <person name="Saibo N.J.M."/>
            <person name="Varela M.C."/>
            <person name="Egas C."/>
            <person name="Matos J."/>
            <person name="Miguel C.M."/>
            <person name="Oliveira M.M."/>
            <person name="Ricardo C.P."/>
            <person name="Goncalves S."/>
        </authorList>
    </citation>
    <scope>NUCLEOTIDE SEQUENCE [LARGE SCALE GENOMIC DNA]</scope>
    <source>
        <strain evidence="2">cv. HL8</strain>
    </source>
</reference>
<sequence>MHELCDGPTDVIITRVNAKLDWDDVHCIRCWFRHLILRFEYAELFISIYKSRRLGKEKSDAILKQNMGVNWFQIASLITILRIYLKGNDTVK</sequence>
<dbReference type="Proteomes" id="UP000237347">
    <property type="component" value="Unassembled WGS sequence"/>
</dbReference>
<accession>A0AAW0JE26</accession>
<dbReference type="AlphaFoldDB" id="A0AAW0JE26"/>
<proteinExistence type="predicted"/>
<keyword evidence="2" id="KW-1185">Reference proteome</keyword>
<protein>
    <submittedName>
        <fullName evidence="1">Uncharacterized protein</fullName>
    </submittedName>
</protein>
<evidence type="ECO:0000313" key="2">
    <source>
        <dbReference type="Proteomes" id="UP000237347"/>
    </source>
</evidence>